<keyword evidence="5 10" id="KW-1133">Transmembrane helix</keyword>
<dbReference type="Proteomes" id="UP000746471">
    <property type="component" value="Unassembled WGS sequence"/>
</dbReference>
<keyword evidence="11" id="KW-0012">Acyltransferase</keyword>
<comment type="subcellular location">
    <subcellularLocation>
        <location evidence="10">Cell membrane</location>
        <topology evidence="10">Multi-pass membrane protein</topology>
    </subcellularLocation>
</comment>
<comment type="pathway">
    <text evidence="10">Lipid metabolism; phospholipid metabolism.</text>
</comment>
<reference evidence="11 12" key="1">
    <citation type="submission" date="2021-05" db="EMBL/GenBank/DDBJ databases">
        <title>Fusibacter ferrireducens sp. nov., an anaerobic, sulfur- and Fe-reducing bacterium isolated from the mangrove sediment.</title>
        <authorList>
            <person name="Qiu D."/>
        </authorList>
    </citation>
    <scope>NUCLEOTIDE SEQUENCE [LARGE SCALE GENOMIC DNA]</scope>
    <source>
        <strain evidence="11 12">DSM 12116</strain>
    </source>
</reference>
<evidence type="ECO:0000256" key="8">
    <source>
        <dbReference type="ARBA" id="ARBA00023209"/>
    </source>
</evidence>
<dbReference type="NCBIfam" id="TIGR00023">
    <property type="entry name" value="glycerol-3-phosphate 1-O-acyltransferase PlsY"/>
    <property type="match status" value="1"/>
</dbReference>
<comment type="catalytic activity">
    <reaction evidence="10">
        <text>an acyl phosphate + sn-glycerol 3-phosphate = a 1-acyl-sn-glycero-3-phosphate + phosphate</text>
        <dbReference type="Rhea" id="RHEA:34075"/>
        <dbReference type="ChEBI" id="CHEBI:43474"/>
        <dbReference type="ChEBI" id="CHEBI:57597"/>
        <dbReference type="ChEBI" id="CHEBI:57970"/>
        <dbReference type="ChEBI" id="CHEBI:59918"/>
        <dbReference type="EC" id="2.3.1.275"/>
    </reaction>
</comment>
<evidence type="ECO:0000256" key="3">
    <source>
        <dbReference type="ARBA" id="ARBA00022679"/>
    </source>
</evidence>
<dbReference type="PANTHER" id="PTHR30309:SF0">
    <property type="entry name" value="GLYCEROL-3-PHOSPHATE ACYLTRANSFERASE-RELATED"/>
    <property type="match status" value="1"/>
</dbReference>
<dbReference type="PANTHER" id="PTHR30309">
    <property type="entry name" value="INNER MEMBRANE PROTEIN YGIH"/>
    <property type="match status" value="1"/>
</dbReference>
<evidence type="ECO:0000256" key="7">
    <source>
        <dbReference type="ARBA" id="ARBA00023136"/>
    </source>
</evidence>
<keyword evidence="1 10" id="KW-1003">Cell membrane</keyword>
<dbReference type="HAMAP" id="MF_01043">
    <property type="entry name" value="PlsY"/>
    <property type="match status" value="1"/>
</dbReference>
<keyword evidence="6 10" id="KW-0443">Lipid metabolism</keyword>
<proteinExistence type="inferred from homology"/>
<dbReference type="SMART" id="SM01207">
    <property type="entry name" value="G3P_acyltransf"/>
    <property type="match status" value="1"/>
</dbReference>
<dbReference type="GO" id="GO:0004366">
    <property type="term" value="F:glycerol-3-phosphate O-acyltransferase activity"/>
    <property type="evidence" value="ECO:0007669"/>
    <property type="project" value="UniProtKB-EC"/>
</dbReference>
<keyword evidence="12" id="KW-1185">Reference proteome</keyword>
<keyword evidence="8 10" id="KW-0594">Phospholipid biosynthesis</keyword>
<feature type="transmembrane region" description="Helical" evidence="10">
    <location>
        <begin position="109"/>
        <end position="130"/>
    </location>
</feature>
<feature type="transmembrane region" description="Helical" evidence="10">
    <location>
        <begin position="136"/>
        <end position="155"/>
    </location>
</feature>
<keyword evidence="4 10" id="KW-0812">Transmembrane</keyword>
<keyword evidence="3 10" id="KW-0808">Transferase</keyword>
<feature type="transmembrane region" description="Helical" evidence="10">
    <location>
        <begin position="6"/>
        <end position="27"/>
    </location>
</feature>
<evidence type="ECO:0000313" key="11">
    <source>
        <dbReference type="EMBL" id="MBS7526804.1"/>
    </source>
</evidence>
<accession>A0ABS5PQV9</accession>
<evidence type="ECO:0000313" key="12">
    <source>
        <dbReference type="Proteomes" id="UP000746471"/>
    </source>
</evidence>
<comment type="subunit">
    <text evidence="10">Probably interacts with PlsX.</text>
</comment>
<evidence type="ECO:0000256" key="2">
    <source>
        <dbReference type="ARBA" id="ARBA00022516"/>
    </source>
</evidence>
<dbReference type="EMBL" id="JAHBCL010000013">
    <property type="protein sequence ID" value="MBS7526804.1"/>
    <property type="molecule type" value="Genomic_DNA"/>
</dbReference>
<evidence type="ECO:0000256" key="5">
    <source>
        <dbReference type="ARBA" id="ARBA00022989"/>
    </source>
</evidence>
<sequence length="198" mass="21462">MHYIIVIVLSYFIGSIPFSYIVPKVFGKIDIRSVGSGNTGTTNVVRTLGLKIGALAFIGDYVKGVIPAFLGLQILGFNGALIAGTVCVLGHCYPVWLNFKGGKGIATSVGVLTVTFPYMALGLLIWQFAIIFATKYMSLASITSALFFPICVLIFKEDTPSKIFAIFLGGFVIYRHRANLKRLLNGTEKKLTIGKKNA</sequence>
<dbReference type="InterPro" id="IPR003811">
    <property type="entry name" value="G3P_acylTferase_PlsY"/>
</dbReference>
<evidence type="ECO:0000256" key="1">
    <source>
        <dbReference type="ARBA" id="ARBA00022475"/>
    </source>
</evidence>
<dbReference type="RefSeq" id="WP_213236662.1">
    <property type="nucleotide sequence ID" value="NZ_JAHBCL010000013.1"/>
</dbReference>
<dbReference type="EC" id="2.3.1.275" evidence="10"/>
<comment type="function">
    <text evidence="10">Catalyzes the transfer of an acyl group from acyl-phosphate (acyl-PO(4)) to glycerol-3-phosphate (G3P) to form lysophosphatidic acid (LPA). This enzyme utilizes acyl-phosphate as fatty acyl donor, but not acyl-CoA or acyl-ACP.</text>
</comment>
<keyword evidence="7 10" id="KW-0472">Membrane</keyword>
<comment type="similarity">
    <text evidence="10">Belongs to the PlsY family.</text>
</comment>
<keyword evidence="9 10" id="KW-1208">Phospholipid metabolism</keyword>
<evidence type="ECO:0000256" key="4">
    <source>
        <dbReference type="ARBA" id="ARBA00022692"/>
    </source>
</evidence>
<organism evidence="11 12">
    <name type="scientific">Fusibacter paucivorans</name>
    <dbReference type="NCBI Taxonomy" id="76009"/>
    <lineage>
        <taxon>Bacteria</taxon>
        <taxon>Bacillati</taxon>
        <taxon>Bacillota</taxon>
        <taxon>Clostridia</taxon>
        <taxon>Eubacteriales</taxon>
        <taxon>Eubacteriales Family XII. Incertae Sedis</taxon>
        <taxon>Fusibacter</taxon>
    </lineage>
</organism>
<gene>
    <name evidence="10 11" type="primary">plsY</name>
    <name evidence="11" type="ORF">KHM83_08950</name>
</gene>
<feature type="transmembrane region" description="Helical" evidence="10">
    <location>
        <begin position="48"/>
        <end position="70"/>
    </location>
</feature>
<evidence type="ECO:0000256" key="6">
    <source>
        <dbReference type="ARBA" id="ARBA00023098"/>
    </source>
</evidence>
<dbReference type="Pfam" id="PF02660">
    <property type="entry name" value="G3P_acyltransf"/>
    <property type="match status" value="1"/>
</dbReference>
<keyword evidence="2 10" id="KW-0444">Lipid biosynthesis</keyword>
<protein>
    <recommendedName>
        <fullName evidence="10">Glycerol-3-phosphate acyltransferase</fullName>
    </recommendedName>
    <alternativeName>
        <fullName evidence="10">Acyl-PO4 G3P acyltransferase</fullName>
    </alternativeName>
    <alternativeName>
        <fullName evidence="10">Acyl-phosphate--glycerol-3-phosphate acyltransferase</fullName>
    </alternativeName>
    <alternativeName>
        <fullName evidence="10">G3P acyltransferase</fullName>
        <shortName evidence="10">GPAT</shortName>
        <ecNumber evidence="10">2.3.1.275</ecNumber>
    </alternativeName>
    <alternativeName>
        <fullName evidence="10">Lysophosphatidic acid synthase</fullName>
        <shortName evidence="10">LPA synthase</shortName>
    </alternativeName>
</protein>
<feature type="transmembrane region" description="Helical" evidence="10">
    <location>
        <begin position="76"/>
        <end position="97"/>
    </location>
</feature>
<evidence type="ECO:0000256" key="10">
    <source>
        <dbReference type="HAMAP-Rule" id="MF_01043"/>
    </source>
</evidence>
<name>A0ABS5PQV9_9FIRM</name>
<evidence type="ECO:0000256" key="9">
    <source>
        <dbReference type="ARBA" id="ARBA00023264"/>
    </source>
</evidence>
<comment type="caution">
    <text evidence="11">The sequence shown here is derived from an EMBL/GenBank/DDBJ whole genome shotgun (WGS) entry which is preliminary data.</text>
</comment>